<evidence type="ECO:0000313" key="3">
    <source>
        <dbReference type="Proteomes" id="UP000030140"/>
    </source>
</evidence>
<keyword evidence="1" id="KW-0732">Signal</keyword>
<comment type="caution">
    <text evidence="2">The sequence shown here is derived from an EMBL/GenBank/DDBJ whole genome shotgun (WGS) entry which is preliminary data.</text>
</comment>
<gene>
    <name evidence="2" type="ORF">NV36_09780</name>
</gene>
<dbReference type="PATRIC" id="fig|1300343.5.peg.839"/>
<dbReference type="PROSITE" id="PS51257">
    <property type="entry name" value="PROKAR_LIPOPROTEIN"/>
    <property type="match status" value="1"/>
</dbReference>
<dbReference type="EMBL" id="JSAQ01000001">
    <property type="protein sequence ID" value="KGO07098.1"/>
    <property type="molecule type" value="Genomic_DNA"/>
</dbReference>
<feature type="signal peptide" evidence="1">
    <location>
        <begin position="1"/>
        <end position="21"/>
    </location>
</feature>
<organism evidence="2 3">
    <name type="scientific">Dokdonia donghaensis DSW-1</name>
    <dbReference type="NCBI Taxonomy" id="1300343"/>
    <lineage>
        <taxon>Bacteria</taxon>
        <taxon>Pseudomonadati</taxon>
        <taxon>Bacteroidota</taxon>
        <taxon>Flavobacteriia</taxon>
        <taxon>Flavobacteriales</taxon>
        <taxon>Flavobacteriaceae</taxon>
        <taxon>Dokdonia</taxon>
    </lineage>
</organism>
<dbReference type="Proteomes" id="UP000030140">
    <property type="component" value="Unassembled WGS sequence"/>
</dbReference>
<accession>A0A0A2GX19</accession>
<dbReference type="AlphaFoldDB" id="A0A0A2GX19"/>
<dbReference type="OrthoDB" id="9816550at2"/>
<dbReference type="InterPro" id="IPR046219">
    <property type="entry name" value="DUF6252"/>
</dbReference>
<feature type="chain" id="PRO_5001999234" description="Lipocalin-like domain-containing protein" evidence="1">
    <location>
        <begin position="22"/>
        <end position="167"/>
    </location>
</feature>
<dbReference type="Pfam" id="PF19765">
    <property type="entry name" value="DUF6252"/>
    <property type="match status" value="1"/>
</dbReference>
<reference evidence="2 3" key="1">
    <citation type="submission" date="2014-10" db="EMBL/GenBank/DDBJ databases">
        <title>Draft genome sequence of the proteorhodopsin-containing marine bacterium Dokdonia donghaensis.</title>
        <authorList>
            <person name="Gomez-Consarnau L."/>
            <person name="Gonzalez J.M."/>
            <person name="Riedel T."/>
            <person name="Jaenicke S."/>
            <person name="Wagner-Doebler I."/>
            <person name="Fuhrman J.A."/>
        </authorList>
    </citation>
    <scope>NUCLEOTIDE SEQUENCE [LARGE SCALE GENOMIC DNA]</scope>
    <source>
        <strain evidence="2 3">DSW-1</strain>
    </source>
</reference>
<dbReference type="RefSeq" id="WP_035326681.1">
    <property type="nucleotide sequence ID" value="NZ_CP015125.1"/>
</dbReference>
<evidence type="ECO:0000313" key="2">
    <source>
        <dbReference type="EMBL" id="KGO07098.1"/>
    </source>
</evidence>
<evidence type="ECO:0000256" key="1">
    <source>
        <dbReference type="SAM" id="SignalP"/>
    </source>
</evidence>
<keyword evidence="3" id="KW-1185">Reference proteome</keyword>
<proteinExistence type="predicted"/>
<dbReference type="KEGG" id="ddo:I597_0828"/>
<evidence type="ECO:0008006" key="4">
    <source>
        <dbReference type="Google" id="ProtNLM"/>
    </source>
</evidence>
<sequence>MNLRFLKIAVLLITFGLIASCGDDDGPAEAPSVKFRASVGGAAFRTDMPTAVLSNDGRRFVVTATNDTGSEKLTLTIGSSNPDAPLVMEQSYNTADEILPASIQFETGGVTYRTNLETVGSINLNSLDLDLNFVFGSFSGELKNTAISDEFLSVTSGSMTGIEITVE</sequence>
<protein>
    <recommendedName>
        <fullName evidence="4">Lipocalin-like domain-containing protein</fullName>
    </recommendedName>
</protein>
<name>A0A0A2GX19_9FLAO</name>